<name>A0A9D9I4K0_9BACT</name>
<protein>
    <submittedName>
        <fullName evidence="2">Uncharacterized protein</fullName>
    </submittedName>
</protein>
<feature type="transmembrane region" description="Helical" evidence="1">
    <location>
        <begin position="12"/>
        <end position="31"/>
    </location>
</feature>
<accession>A0A9D9I4K0</accession>
<comment type="caution">
    <text evidence="2">The sequence shown here is derived from an EMBL/GenBank/DDBJ whole genome shotgun (WGS) entry which is preliminary data.</text>
</comment>
<keyword evidence="1" id="KW-0812">Transmembrane</keyword>
<sequence>MNKMSDGVKQLIWIVVFFIIDILLLMGMFYVCEEWLSIQNTTWKIIISCIVATPISQYVTNKIMKLIK</sequence>
<evidence type="ECO:0000313" key="3">
    <source>
        <dbReference type="Proteomes" id="UP000823597"/>
    </source>
</evidence>
<proteinExistence type="predicted"/>
<organism evidence="2 3">
    <name type="scientific">Candidatus Merdivivens pullistercoris</name>
    <dbReference type="NCBI Taxonomy" id="2840873"/>
    <lineage>
        <taxon>Bacteria</taxon>
        <taxon>Pseudomonadati</taxon>
        <taxon>Bacteroidota</taxon>
        <taxon>Bacteroidia</taxon>
        <taxon>Bacteroidales</taxon>
        <taxon>Muribaculaceae</taxon>
        <taxon>Muribaculaceae incertae sedis</taxon>
        <taxon>Candidatus Merdivivens</taxon>
    </lineage>
</organism>
<dbReference type="Proteomes" id="UP000823597">
    <property type="component" value="Unassembled WGS sequence"/>
</dbReference>
<gene>
    <name evidence="2" type="ORF">IAB93_07505</name>
</gene>
<reference evidence="2" key="1">
    <citation type="submission" date="2020-10" db="EMBL/GenBank/DDBJ databases">
        <authorList>
            <person name="Gilroy R."/>
        </authorList>
    </citation>
    <scope>NUCLEOTIDE SEQUENCE</scope>
    <source>
        <strain evidence="2">10037</strain>
    </source>
</reference>
<evidence type="ECO:0000313" key="2">
    <source>
        <dbReference type="EMBL" id="MBO8465824.1"/>
    </source>
</evidence>
<keyword evidence="1" id="KW-1133">Transmembrane helix</keyword>
<dbReference type="AlphaFoldDB" id="A0A9D9I4K0"/>
<reference evidence="2" key="2">
    <citation type="journal article" date="2021" name="PeerJ">
        <title>Extensive microbial diversity within the chicken gut microbiome revealed by metagenomics and culture.</title>
        <authorList>
            <person name="Gilroy R."/>
            <person name="Ravi A."/>
            <person name="Getino M."/>
            <person name="Pursley I."/>
            <person name="Horton D.L."/>
            <person name="Alikhan N.F."/>
            <person name="Baker D."/>
            <person name="Gharbi K."/>
            <person name="Hall N."/>
            <person name="Watson M."/>
            <person name="Adriaenssens E.M."/>
            <person name="Foster-Nyarko E."/>
            <person name="Jarju S."/>
            <person name="Secka A."/>
            <person name="Antonio M."/>
            <person name="Oren A."/>
            <person name="Chaudhuri R.R."/>
            <person name="La Ragione R."/>
            <person name="Hildebrand F."/>
            <person name="Pallen M.J."/>
        </authorList>
    </citation>
    <scope>NUCLEOTIDE SEQUENCE</scope>
    <source>
        <strain evidence="2">10037</strain>
    </source>
</reference>
<dbReference type="EMBL" id="JADIME010000077">
    <property type="protein sequence ID" value="MBO8465824.1"/>
    <property type="molecule type" value="Genomic_DNA"/>
</dbReference>
<evidence type="ECO:0000256" key="1">
    <source>
        <dbReference type="SAM" id="Phobius"/>
    </source>
</evidence>
<keyword evidence="1" id="KW-0472">Membrane</keyword>